<organism evidence="2 3">
    <name type="scientific">Batrachochytrium dendrobatidis (strain JAM81 / FGSC 10211)</name>
    <name type="common">Frog chytrid fungus</name>
    <dbReference type="NCBI Taxonomy" id="684364"/>
    <lineage>
        <taxon>Eukaryota</taxon>
        <taxon>Fungi</taxon>
        <taxon>Fungi incertae sedis</taxon>
        <taxon>Chytridiomycota</taxon>
        <taxon>Chytridiomycota incertae sedis</taxon>
        <taxon>Chytridiomycetes</taxon>
        <taxon>Rhizophydiales</taxon>
        <taxon>Rhizophydiales incertae sedis</taxon>
        <taxon>Batrachochytrium</taxon>
    </lineage>
</organism>
<keyword evidence="3" id="KW-1185">Reference proteome</keyword>
<dbReference type="AlphaFoldDB" id="F4PDT2"/>
<accession>F4PDT2</accession>
<protein>
    <submittedName>
        <fullName evidence="2">Uncharacterized protein</fullName>
    </submittedName>
</protein>
<evidence type="ECO:0000256" key="1">
    <source>
        <dbReference type="SAM" id="Phobius"/>
    </source>
</evidence>
<dbReference type="HOGENOM" id="CLU_1160921_0_0_1"/>
<dbReference type="OrthoDB" id="2156784at2759"/>
<dbReference type="EMBL" id="GL882896">
    <property type="protein sequence ID" value="EGF76450.1"/>
    <property type="molecule type" value="Genomic_DNA"/>
</dbReference>
<keyword evidence="1" id="KW-0472">Membrane</keyword>
<keyword evidence="1" id="KW-1133">Transmembrane helix</keyword>
<proteinExistence type="predicted"/>
<name>F4PDT2_BATDJ</name>
<gene>
    <name evidence="2" type="ORF">BATDEDRAFT_28367</name>
</gene>
<dbReference type="InParanoid" id="F4PDT2"/>
<sequence length="239" mass="27353">MGQCEYSNPATCECATQASLPGILLMSFTIGWMLWPLYVIISNIQVLIYPGLDIAQNPPAYFTNILQCQYELIDWIFTRAHLPYRMEVVRALTQIRYTPVNTTPYDTIESSKAIPYEIQHMILRIVNADLEVRKNKYTSRLLLPTIPTPTKKLHDSIQIWLQPLAMVMGFNENPFGINPYYTIMGGKQDVWIAMFSRDLALLSFSIIMRASCIMVLYRCIRPCIAVSQNAIVDGVNIEF</sequence>
<keyword evidence="1" id="KW-0812">Transmembrane</keyword>
<reference evidence="2 3" key="1">
    <citation type="submission" date="2009-12" db="EMBL/GenBank/DDBJ databases">
        <title>The draft genome of Batrachochytrium dendrobatidis.</title>
        <authorList>
            <consortium name="US DOE Joint Genome Institute (JGI-PGF)"/>
            <person name="Kuo A."/>
            <person name="Salamov A."/>
            <person name="Schmutz J."/>
            <person name="Lucas S."/>
            <person name="Pitluck S."/>
            <person name="Rosenblum E."/>
            <person name="Stajich J."/>
            <person name="Eisen M."/>
            <person name="Grigoriev I.V."/>
        </authorList>
    </citation>
    <scope>NUCLEOTIDE SEQUENCE [LARGE SCALE GENOMIC DNA]</scope>
    <source>
        <strain evidence="3">JAM81 / FGSC 10211</strain>
    </source>
</reference>
<dbReference type="GeneID" id="18239605"/>
<dbReference type="RefSeq" id="XP_006682790.1">
    <property type="nucleotide sequence ID" value="XM_006682727.1"/>
</dbReference>
<feature type="transmembrane region" description="Helical" evidence="1">
    <location>
        <begin position="20"/>
        <end position="41"/>
    </location>
</feature>
<evidence type="ECO:0000313" key="3">
    <source>
        <dbReference type="Proteomes" id="UP000007241"/>
    </source>
</evidence>
<evidence type="ECO:0000313" key="2">
    <source>
        <dbReference type="EMBL" id="EGF76450.1"/>
    </source>
</evidence>
<dbReference type="Proteomes" id="UP000007241">
    <property type="component" value="Unassembled WGS sequence"/>
</dbReference>